<dbReference type="NCBIfam" id="TIGR01509">
    <property type="entry name" value="HAD-SF-IA-v3"/>
    <property type="match status" value="1"/>
</dbReference>
<reference evidence="1 2" key="1">
    <citation type="submission" date="2024-09" db="EMBL/GenBank/DDBJ databases">
        <authorList>
            <person name="Lee S.D."/>
        </authorList>
    </citation>
    <scope>NUCLEOTIDE SEQUENCE [LARGE SCALE GENOMIC DNA]</scope>
    <source>
        <strain evidence="1 2">N1-3</strain>
    </source>
</reference>
<dbReference type="Proteomes" id="UP001592530">
    <property type="component" value="Unassembled WGS sequence"/>
</dbReference>
<keyword evidence="1" id="KW-0378">Hydrolase</keyword>
<dbReference type="InterPro" id="IPR023214">
    <property type="entry name" value="HAD_sf"/>
</dbReference>
<sequence length="222" mass="24372">MTTLTRRPNHRWAVVDFNGVLGRHPTHEHWSALAKASVWGGSTGELQQAFWAQRAVYDAGKITEREFWRPLAGPGAALDQVADQDAAMWLEIDPQVLDALNNAVDDGIRLVMLSNAPRPVADLITAAPWSGLFAHLLYSCDLGLNKPARGAYWAALAAAGNPDPADVLFVDDRIDNIASARQMGLLTHHYQGHPENLAANLHLHAGRNLQRHHRLNIVSDPT</sequence>
<dbReference type="GO" id="GO:0016787">
    <property type="term" value="F:hydrolase activity"/>
    <property type="evidence" value="ECO:0007669"/>
    <property type="project" value="UniProtKB-KW"/>
</dbReference>
<organism evidence="1 2">
    <name type="scientific">Streptacidiphilus alkalitolerans</name>
    <dbReference type="NCBI Taxonomy" id="3342712"/>
    <lineage>
        <taxon>Bacteria</taxon>
        <taxon>Bacillati</taxon>
        <taxon>Actinomycetota</taxon>
        <taxon>Actinomycetes</taxon>
        <taxon>Kitasatosporales</taxon>
        <taxon>Streptomycetaceae</taxon>
        <taxon>Streptacidiphilus</taxon>
    </lineage>
</organism>
<comment type="caution">
    <text evidence="1">The sequence shown here is derived from an EMBL/GenBank/DDBJ whole genome shotgun (WGS) entry which is preliminary data.</text>
</comment>
<dbReference type="Gene3D" id="3.40.50.1000">
    <property type="entry name" value="HAD superfamily/HAD-like"/>
    <property type="match status" value="1"/>
</dbReference>
<proteinExistence type="predicted"/>
<gene>
    <name evidence="1" type="ORF">ACEZDB_32530</name>
</gene>
<dbReference type="EMBL" id="JBHEZY010000018">
    <property type="protein sequence ID" value="MFC1435378.1"/>
    <property type="molecule type" value="Genomic_DNA"/>
</dbReference>
<evidence type="ECO:0000313" key="2">
    <source>
        <dbReference type="Proteomes" id="UP001592530"/>
    </source>
</evidence>
<accession>A0ABV6XAR2</accession>
<evidence type="ECO:0000313" key="1">
    <source>
        <dbReference type="EMBL" id="MFC1435378.1"/>
    </source>
</evidence>
<dbReference type="InterPro" id="IPR006439">
    <property type="entry name" value="HAD-SF_hydro_IA"/>
</dbReference>
<dbReference type="Pfam" id="PF00702">
    <property type="entry name" value="Hydrolase"/>
    <property type="match status" value="1"/>
</dbReference>
<protein>
    <submittedName>
        <fullName evidence="1">HAD-IA family hydrolase</fullName>
    </submittedName>
</protein>
<dbReference type="SUPFAM" id="SSF56784">
    <property type="entry name" value="HAD-like"/>
    <property type="match status" value="1"/>
</dbReference>
<dbReference type="InterPro" id="IPR036412">
    <property type="entry name" value="HAD-like_sf"/>
</dbReference>
<dbReference type="PANTHER" id="PTHR43611:SF3">
    <property type="entry name" value="FLAVIN MONONUCLEOTIDE HYDROLASE 1, CHLOROPLATIC"/>
    <property type="match status" value="1"/>
</dbReference>
<dbReference type="RefSeq" id="WP_380558430.1">
    <property type="nucleotide sequence ID" value="NZ_JBHEZY010000018.1"/>
</dbReference>
<name>A0ABV6XAR2_9ACTN</name>
<dbReference type="PANTHER" id="PTHR43611">
    <property type="entry name" value="ALPHA-D-GLUCOSE 1-PHOSPHATE PHOSPHATASE"/>
    <property type="match status" value="1"/>
</dbReference>